<evidence type="ECO:0000313" key="1">
    <source>
        <dbReference type="EMBL" id="GGD44931.1"/>
    </source>
</evidence>
<reference evidence="1" key="2">
    <citation type="submission" date="2020-09" db="EMBL/GenBank/DDBJ databases">
        <authorList>
            <person name="Sun Q."/>
            <person name="Zhou Y."/>
        </authorList>
    </citation>
    <scope>NUCLEOTIDE SEQUENCE</scope>
    <source>
        <strain evidence="1">CGMCC 1.15958</strain>
    </source>
</reference>
<dbReference type="EMBL" id="BMKK01000001">
    <property type="protein sequence ID" value="GGD44931.1"/>
    <property type="molecule type" value="Genomic_DNA"/>
</dbReference>
<evidence type="ECO:0000313" key="2">
    <source>
        <dbReference type="Proteomes" id="UP000609064"/>
    </source>
</evidence>
<reference evidence="1" key="1">
    <citation type="journal article" date="2014" name="Int. J. Syst. Evol. Microbiol.">
        <title>Complete genome sequence of Corynebacterium casei LMG S-19264T (=DSM 44701T), isolated from a smear-ripened cheese.</title>
        <authorList>
            <consortium name="US DOE Joint Genome Institute (JGI-PGF)"/>
            <person name="Walter F."/>
            <person name="Albersmeier A."/>
            <person name="Kalinowski J."/>
            <person name="Ruckert C."/>
        </authorList>
    </citation>
    <scope>NUCLEOTIDE SEQUENCE</scope>
    <source>
        <strain evidence="1">CGMCC 1.15958</strain>
    </source>
</reference>
<accession>A0A916YHF8</accession>
<sequence length="104" mass="12290">MANRYFFKITNENKTNNKLEEAVLEFIKENDRQIVHQTWVDKFKDALDEVIDLISSKYPRCKPSCVDFKWSSSIKDDELLYIGDFLTVRFYLIAGSRKEVGDEE</sequence>
<dbReference type="AlphaFoldDB" id="A0A916YHF8"/>
<name>A0A916YHF8_9BACT</name>
<keyword evidence="2" id="KW-1185">Reference proteome</keyword>
<dbReference type="Proteomes" id="UP000609064">
    <property type="component" value="Unassembled WGS sequence"/>
</dbReference>
<protein>
    <submittedName>
        <fullName evidence="1">Uncharacterized protein</fullName>
    </submittedName>
</protein>
<organism evidence="1 2">
    <name type="scientific">Emticicia aquatilis</name>
    <dbReference type="NCBI Taxonomy" id="1537369"/>
    <lineage>
        <taxon>Bacteria</taxon>
        <taxon>Pseudomonadati</taxon>
        <taxon>Bacteroidota</taxon>
        <taxon>Cytophagia</taxon>
        <taxon>Cytophagales</taxon>
        <taxon>Leadbetterellaceae</taxon>
        <taxon>Emticicia</taxon>
    </lineage>
</organism>
<gene>
    <name evidence="1" type="ORF">GCM10011514_06190</name>
</gene>
<proteinExistence type="predicted"/>
<dbReference type="RefSeq" id="WP_188764548.1">
    <property type="nucleotide sequence ID" value="NZ_BMKK01000001.1"/>
</dbReference>
<comment type="caution">
    <text evidence="1">The sequence shown here is derived from an EMBL/GenBank/DDBJ whole genome shotgun (WGS) entry which is preliminary data.</text>
</comment>